<accession>A0A1A7XDN0</accession>
<dbReference type="Gene3D" id="2.10.70.10">
    <property type="entry name" value="Complement Module, domain 1"/>
    <property type="match status" value="3"/>
</dbReference>
<reference evidence="8" key="1">
    <citation type="submission" date="2016-05" db="EMBL/GenBank/DDBJ databases">
        <authorList>
            <person name="Lavstsen T."/>
            <person name="Jespersen J.S."/>
        </authorList>
    </citation>
    <scope>NUCLEOTIDE SEQUENCE</scope>
    <source>
        <tissue evidence="8">Brain</tissue>
    </source>
</reference>
<evidence type="ECO:0000256" key="5">
    <source>
        <dbReference type="SAM" id="MobiDB-lite"/>
    </source>
</evidence>
<feature type="disulfide bond" evidence="4">
    <location>
        <begin position="150"/>
        <end position="193"/>
    </location>
</feature>
<gene>
    <name evidence="8" type="primary">CABZ01020207.1</name>
</gene>
<proteinExistence type="predicted"/>
<dbReference type="PANTHER" id="PTHR45656:SF4">
    <property type="entry name" value="PROTEIN CBR-CLEC-78"/>
    <property type="match status" value="1"/>
</dbReference>
<evidence type="ECO:0000256" key="4">
    <source>
        <dbReference type="PROSITE-ProRule" id="PRU00302"/>
    </source>
</evidence>
<keyword evidence="4" id="KW-0768">Sushi</keyword>
<dbReference type="InterPro" id="IPR000436">
    <property type="entry name" value="Sushi_SCR_CCP_dom"/>
</dbReference>
<dbReference type="Pfam" id="PF00084">
    <property type="entry name" value="Sushi"/>
    <property type="match status" value="3"/>
</dbReference>
<keyword evidence="2" id="KW-0677">Repeat</keyword>
<evidence type="ECO:0000256" key="1">
    <source>
        <dbReference type="ARBA" id="ARBA00022729"/>
    </source>
</evidence>
<feature type="disulfide bond" evidence="4">
    <location>
        <begin position="61"/>
        <end position="88"/>
    </location>
</feature>
<dbReference type="SMART" id="SM00032">
    <property type="entry name" value="CCP"/>
    <property type="match status" value="3"/>
</dbReference>
<name>A0A1A7XDN0_9TELE</name>
<comment type="caution">
    <text evidence="4">Lacks conserved residue(s) required for the propagation of feature annotation.</text>
</comment>
<feature type="disulfide bond" evidence="4">
    <location>
        <begin position="179"/>
        <end position="206"/>
    </location>
</feature>
<evidence type="ECO:0000259" key="7">
    <source>
        <dbReference type="PROSITE" id="PS50923"/>
    </source>
</evidence>
<sequence>MEVLFNPCEQRKLKSLLLIYFFIGNIKAECPKPEAFENTIPSDQALLLNEFPDGLEITIECGNGYLKASGSDIVRCVDDKWTKPELICKRKDCGLLPPQPHMHFDFSEGTLFGAKAKLSCDDGYTIKGLNYARCYNAGWRFSSECERVTCSRPVEVANGRNSWTSVDVPKTGEFIIYSCDKGYSISGNDRIECLNSGEYSSQPPECIGVTTEDTFTTKSVTSAPASTEPEASTFAASSFTSAAHRDTAIPASTSPTTSASEREIPPETVNPNKDNVVLFVTTSIIVCLLVFLVVGLILWRFLLRRKGSAVGTAPI</sequence>
<feature type="compositionally biased region" description="Low complexity" evidence="5">
    <location>
        <begin position="246"/>
        <end position="259"/>
    </location>
</feature>
<dbReference type="PANTHER" id="PTHR45656">
    <property type="entry name" value="PROTEIN CBR-CLEC-78"/>
    <property type="match status" value="1"/>
</dbReference>
<feature type="domain" description="Sushi" evidence="7">
    <location>
        <begin position="91"/>
        <end position="147"/>
    </location>
</feature>
<protein>
    <recommendedName>
        <fullName evidence="7">Sushi domain-containing protein</fullName>
    </recommendedName>
</protein>
<reference evidence="8" key="2">
    <citation type="submission" date="2016-06" db="EMBL/GenBank/DDBJ databases">
        <title>The genome of a short-lived fish provides insights into sex chromosome evolution and the genetic control of aging.</title>
        <authorList>
            <person name="Reichwald K."/>
            <person name="Felder M."/>
            <person name="Petzold A."/>
            <person name="Koch P."/>
            <person name="Groth M."/>
            <person name="Platzer M."/>
        </authorList>
    </citation>
    <scope>NUCLEOTIDE SEQUENCE</scope>
    <source>
        <tissue evidence="8">Brain</tissue>
    </source>
</reference>
<dbReference type="SUPFAM" id="SSF57535">
    <property type="entry name" value="Complement control module/SCR domain"/>
    <property type="match status" value="3"/>
</dbReference>
<dbReference type="CDD" id="cd00033">
    <property type="entry name" value="CCP"/>
    <property type="match status" value="3"/>
</dbReference>
<feature type="region of interest" description="Disordered" evidence="5">
    <location>
        <begin position="246"/>
        <end position="268"/>
    </location>
</feature>
<organism evidence="8">
    <name type="scientific">Iconisemion striatum</name>
    <dbReference type="NCBI Taxonomy" id="60296"/>
    <lineage>
        <taxon>Eukaryota</taxon>
        <taxon>Metazoa</taxon>
        <taxon>Chordata</taxon>
        <taxon>Craniata</taxon>
        <taxon>Vertebrata</taxon>
        <taxon>Euteleostomi</taxon>
        <taxon>Actinopterygii</taxon>
        <taxon>Neopterygii</taxon>
        <taxon>Teleostei</taxon>
        <taxon>Neoteleostei</taxon>
        <taxon>Acanthomorphata</taxon>
        <taxon>Ovalentaria</taxon>
        <taxon>Atherinomorphae</taxon>
        <taxon>Cyprinodontiformes</taxon>
        <taxon>Nothobranchiidae</taxon>
        <taxon>Iconisemion</taxon>
    </lineage>
</organism>
<dbReference type="InterPro" id="IPR035976">
    <property type="entry name" value="Sushi/SCR/CCP_sf"/>
</dbReference>
<feature type="domain" description="Sushi" evidence="7">
    <location>
        <begin position="148"/>
        <end position="208"/>
    </location>
</feature>
<keyword evidence="6" id="KW-0812">Transmembrane</keyword>
<feature type="transmembrane region" description="Helical" evidence="6">
    <location>
        <begin position="276"/>
        <end position="299"/>
    </location>
</feature>
<keyword evidence="1" id="KW-0732">Signal</keyword>
<feature type="domain" description="Sushi" evidence="7">
    <location>
        <begin position="28"/>
        <end position="90"/>
    </location>
</feature>
<keyword evidence="3 4" id="KW-1015">Disulfide bond</keyword>
<dbReference type="PROSITE" id="PS50923">
    <property type="entry name" value="SUSHI"/>
    <property type="match status" value="3"/>
</dbReference>
<dbReference type="EMBL" id="HADW01014560">
    <property type="protein sequence ID" value="SBP15960.1"/>
    <property type="molecule type" value="Transcribed_RNA"/>
</dbReference>
<evidence type="ECO:0000256" key="3">
    <source>
        <dbReference type="ARBA" id="ARBA00023157"/>
    </source>
</evidence>
<dbReference type="AlphaFoldDB" id="A0A1A7XDN0"/>
<dbReference type="InterPro" id="IPR051277">
    <property type="entry name" value="SEZ6_CSMD_C4BPB_Regulators"/>
</dbReference>
<evidence type="ECO:0000256" key="2">
    <source>
        <dbReference type="ARBA" id="ARBA00022737"/>
    </source>
</evidence>
<keyword evidence="6" id="KW-0472">Membrane</keyword>
<evidence type="ECO:0000256" key="6">
    <source>
        <dbReference type="SAM" id="Phobius"/>
    </source>
</evidence>
<keyword evidence="6" id="KW-1133">Transmembrane helix</keyword>
<evidence type="ECO:0000313" key="8">
    <source>
        <dbReference type="EMBL" id="SBP15960.1"/>
    </source>
</evidence>